<accession>A0A0V7ZBN0</accession>
<dbReference type="Proteomes" id="UP000053372">
    <property type="component" value="Unassembled WGS sequence"/>
</dbReference>
<proteinExistence type="predicted"/>
<keyword evidence="2" id="KW-1185">Reference proteome</keyword>
<comment type="caution">
    <text evidence="1">The sequence shown here is derived from an EMBL/GenBank/DDBJ whole genome shotgun (WGS) entry which is preliminary data.</text>
</comment>
<evidence type="ECO:0000313" key="2">
    <source>
        <dbReference type="Proteomes" id="UP000053372"/>
    </source>
</evidence>
<gene>
    <name evidence="1" type="ORF">BC008_07705</name>
</gene>
<dbReference type="EMBL" id="LMTZ01000167">
    <property type="protein sequence ID" value="KST61922.1"/>
    <property type="molecule type" value="Genomic_DNA"/>
</dbReference>
<protein>
    <submittedName>
        <fullName evidence="1">Uncharacterized protein</fullName>
    </submittedName>
</protein>
<organism evidence="1 2">
    <name type="scientific">Mastigocoleus testarum BC008</name>
    <dbReference type="NCBI Taxonomy" id="371196"/>
    <lineage>
        <taxon>Bacteria</taxon>
        <taxon>Bacillati</taxon>
        <taxon>Cyanobacteriota</taxon>
        <taxon>Cyanophyceae</taxon>
        <taxon>Nostocales</taxon>
        <taxon>Hapalosiphonaceae</taxon>
        <taxon>Mastigocoleus</taxon>
    </lineage>
</organism>
<evidence type="ECO:0000313" key="1">
    <source>
        <dbReference type="EMBL" id="KST61922.1"/>
    </source>
</evidence>
<dbReference type="AlphaFoldDB" id="A0A0V7ZBN0"/>
<reference evidence="1 2" key="1">
    <citation type="journal article" date="2015" name="Genome Announc.">
        <title>Draft Genome of the Euendolithic (true boring) Cyanobacterium Mastigocoleus testarum strain BC008.</title>
        <authorList>
            <person name="Guida B.S."/>
            <person name="Garcia-Pichel F."/>
        </authorList>
    </citation>
    <scope>NUCLEOTIDE SEQUENCE [LARGE SCALE GENOMIC DNA]</scope>
    <source>
        <strain evidence="1 2">BC008</strain>
    </source>
</reference>
<sequence length="114" mass="12831">MGEVRWGLVTFGEVEKVRWGLVTFGEVGKVRWGLVTFGEVGVRWKLVTFGETTCSLSLARNTLLEALPPVQYTRRSLLRWIPRLSLGTRSYKKIKLSPSTAKLMNVNSSNESSN</sequence>
<name>A0A0V7ZBN0_9CYAN</name>